<feature type="region of interest" description="Disordered" evidence="6">
    <location>
        <begin position="644"/>
        <end position="706"/>
    </location>
</feature>
<dbReference type="OrthoDB" id="5772680at2"/>
<evidence type="ECO:0000259" key="8">
    <source>
        <dbReference type="Pfam" id="PF04024"/>
    </source>
</evidence>
<keyword evidence="3 7" id="KW-0812">Transmembrane</keyword>
<feature type="transmembrane region" description="Helical" evidence="7">
    <location>
        <begin position="423"/>
        <end position="447"/>
    </location>
</feature>
<feature type="transmembrane region" description="Helical" evidence="7">
    <location>
        <begin position="390"/>
        <end position="411"/>
    </location>
</feature>
<dbReference type="Pfam" id="PF04024">
    <property type="entry name" value="PspC"/>
    <property type="match status" value="2"/>
</dbReference>
<evidence type="ECO:0000256" key="5">
    <source>
        <dbReference type="ARBA" id="ARBA00023136"/>
    </source>
</evidence>
<protein>
    <submittedName>
        <fullName evidence="11">PspC domain-containing protein</fullName>
    </submittedName>
</protein>
<evidence type="ECO:0000259" key="10">
    <source>
        <dbReference type="Pfam" id="PF22744"/>
    </source>
</evidence>
<evidence type="ECO:0000313" key="12">
    <source>
        <dbReference type="Proteomes" id="UP000295164"/>
    </source>
</evidence>
<evidence type="ECO:0000259" key="9">
    <source>
        <dbReference type="Pfam" id="PF22571"/>
    </source>
</evidence>
<evidence type="ECO:0000313" key="11">
    <source>
        <dbReference type="EMBL" id="TCZ66415.1"/>
    </source>
</evidence>
<feature type="compositionally biased region" description="Basic and acidic residues" evidence="6">
    <location>
        <begin position="652"/>
        <end position="672"/>
    </location>
</feature>
<evidence type="ECO:0000256" key="7">
    <source>
        <dbReference type="SAM" id="Phobius"/>
    </source>
</evidence>
<accession>A0A4R4DYM9</accession>
<evidence type="ECO:0000256" key="3">
    <source>
        <dbReference type="ARBA" id="ARBA00022692"/>
    </source>
</evidence>
<dbReference type="Pfam" id="PF22744">
    <property type="entry name" value="Toast-rack_PspC-Cterm"/>
    <property type="match status" value="1"/>
</dbReference>
<feature type="transmembrane region" description="Helical" evidence="7">
    <location>
        <begin position="348"/>
        <end position="370"/>
    </location>
</feature>
<feature type="domain" description="PspC-related ToastRack" evidence="10">
    <location>
        <begin position="503"/>
        <end position="598"/>
    </location>
</feature>
<feature type="domain" description="Phage shock protein PspC N-terminal" evidence="8">
    <location>
        <begin position="184"/>
        <end position="266"/>
    </location>
</feature>
<feature type="transmembrane region" description="Helical" evidence="7">
    <location>
        <begin position="246"/>
        <end position="268"/>
    </location>
</feature>
<dbReference type="InterPro" id="IPR054319">
    <property type="entry name" value="PspC-rel_ToastRack"/>
</dbReference>
<feature type="transmembrane region" description="Helical" evidence="7">
    <location>
        <begin position="150"/>
        <end position="173"/>
    </location>
</feature>
<dbReference type="GO" id="GO:0005886">
    <property type="term" value="C:plasma membrane"/>
    <property type="evidence" value="ECO:0007669"/>
    <property type="project" value="UniProtKB-SubCell"/>
</dbReference>
<gene>
    <name evidence="11" type="ORF">E0486_16655</name>
</gene>
<dbReference type="InterPro" id="IPR054321">
    <property type="entry name" value="PspC-rel_TM"/>
</dbReference>
<evidence type="ECO:0000256" key="6">
    <source>
        <dbReference type="SAM" id="MobiDB-lite"/>
    </source>
</evidence>
<feature type="transmembrane region" description="Helical" evidence="7">
    <location>
        <begin position="215"/>
        <end position="234"/>
    </location>
</feature>
<proteinExistence type="predicted"/>
<feature type="domain" description="PspC-related transmembrane region" evidence="9">
    <location>
        <begin position="318"/>
        <end position="450"/>
    </location>
</feature>
<dbReference type="InterPro" id="IPR007168">
    <property type="entry name" value="Phageshock_PspC_N"/>
</dbReference>
<dbReference type="Proteomes" id="UP000295164">
    <property type="component" value="Unassembled WGS sequence"/>
</dbReference>
<keyword evidence="4 7" id="KW-1133">Transmembrane helix</keyword>
<comment type="caution">
    <text evidence="11">The sequence shown here is derived from an EMBL/GenBank/DDBJ whole genome shotgun (WGS) entry which is preliminary data.</text>
</comment>
<reference evidence="11 12" key="1">
    <citation type="submission" date="2019-03" db="EMBL/GenBank/DDBJ databases">
        <authorList>
            <person name="Kim M.K.M."/>
        </authorList>
    </citation>
    <scope>NUCLEOTIDE SEQUENCE [LARGE SCALE GENOMIC DNA]</scope>
    <source>
        <strain evidence="11 12">17J68-15</strain>
    </source>
</reference>
<name>A0A4R4DYM9_9BACT</name>
<dbReference type="InterPro" id="IPR052027">
    <property type="entry name" value="PspC"/>
</dbReference>
<evidence type="ECO:0000256" key="1">
    <source>
        <dbReference type="ARBA" id="ARBA00004162"/>
    </source>
</evidence>
<dbReference type="AlphaFoldDB" id="A0A4R4DYM9"/>
<dbReference type="RefSeq" id="WP_131853868.1">
    <property type="nucleotide sequence ID" value="NZ_SKFH01000043.1"/>
</dbReference>
<organism evidence="11 12">
    <name type="scientific">Flaviaesturariibacter aridisoli</name>
    <dbReference type="NCBI Taxonomy" id="2545761"/>
    <lineage>
        <taxon>Bacteria</taxon>
        <taxon>Pseudomonadati</taxon>
        <taxon>Bacteroidota</taxon>
        <taxon>Chitinophagia</taxon>
        <taxon>Chitinophagales</taxon>
        <taxon>Chitinophagaceae</taxon>
        <taxon>Flaviaestuariibacter</taxon>
    </lineage>
</organism>
<evidence type="ECO:0000256" key="4">
    <source>
        <dbReference type="ARBA" id="ARBA00022989"/>
    </source>
</evidence>
<dbReference type="Pfam" id="PF22571">
    <property type="entry name" value="LiaI-LiaF-TM_PspC"/>
    <property type="match status" value="1"/>
</dbReference>
<evidence type="ECO:0000256" key="2">
    <source>
        <dbReference type="ARBA" id="ARBA00022475"/>
    </source>
</evidence>
<feature type="domain" description="Phage shock protein PspC N-terminal" evidence="8">
    <location>
        <begin position="120"/>
        <end position="175"/>
    </location>
</feature>
<comment type="subcellular location">
    <subcellularLocation>
        <location evidence="1">Cell membrane</location>
        <topology evidence="1">Single-pass membrane protein</topology>
    </subcellularLocation>
</comment>
<keyword evidence="2" id="KW-1003">Cell membrane</keyword>
<dbReference type="PANTHER" id="PTHR33885:SF3">
    <property type="entry name" value="PHAGE SHOCK PROTEIN C"/>
    <property type="match status" value="1"/>
</dbReference>
<dbReference type="EMBL" id="SKFH01000043">
    <property type="protein sequence ID" value="TCZ66415.1"/>
    <property type="molecule type" value="Genomic_DNA"/>
</dbReference>
<sequence length="719" mass="80560">MKKIININLSGRVIPIEDAAYERLQRYIESLRRYFANEEGRDEIIGDIESRISELMSDKVKKGAAAITEEDMDGIINTMGRVEDFEEAEAAEATTAAAGAAASEETSAFTRITGRRPRGRLYRNSSDRMLAGVCSGLANYFELDPTIVRVVFLVLAFGGGFSILAYLVLWVFVPKQVLQPNVAKRFFRNPDERILGGVAGGIAAYFKWDVWIVRLVFVAPFLLNILLGVLNAFFNVGHHAFPDFFFGSLTGTSFLTYIVLWIILPMAVSPFEKMEMRGENVDVHRIRENVKTNTQAFAEEVKNSAKEFGARATNFASTRGKTFATEVGQAARPLATGAGHVIATILKLIVLFFAGCMALAFFGTIIALVFTGFGDFLNNFVLEGRFQKVMGWGGVLLLFGVPFVALVTWLVRRLMKVRSSNRYIGWVFGGLWLIGILMSVAFAASMARSFQYTGRMRDNVQTATVRNKMTVRVVEPPIEYSGYYSFMPHDENEGFDVNADSMRLSAVRLLVEKSLDSQYHVVVEKRSLGGNRGIAQLRAERLSYLAQVQDSFLNLGSGFAVGRAQKWRNQHIVVRIQVPVGKKLRFEESVGERLHPRQMHMEVRGDRRWRRNWESDWDEDFSNEYTWKSNIDYVMTADGELVDPNAPVTPVHTDDRNDDPGVYEYDRNDSPRRNRGAAPATPVKPASDTSPVAPTEPQPEARINYTPTPMLATFSLVAS</sequence>
<keyword evidence="12" id="KW-1185">Reference proteome</keyword>
<dbReference type="PANTHER" id="PTHR33885">
    <property type="entry name" value="PHAGE SHOCK PROTEIN C"/>
    <property type="match status" value="1"/>
</dbReference>
<keyword evidence="5 7" id="KW-0472">Membrane</keyword>